<name>A0A0W8F474_9ZZZZ</name>
<feature type="transmembrane region" description="Helical" evidence="5">
    <location>
        <begin position="73"/>
        <end position="99"/>
    </location>
</feature>
<feature type="transmembrane region" description="Helical" evidence="5">
    <location>
        <begin position="200"/>
        <end position="225"/>
    </location>
</feature>
<dbReference type="EMBL" id="LNQE01001540">
    <property type="protein sequence ID" value="KUG15676.1"/>
    <property type="molecule type" value="Genomic_DNA"/>
</dbReference>
<dbReference type="GO" id="GO:0016020">
    <property type="term" value="C:membrane"/>
    <property type="evidence" value="ECO:0007669"/>
    <property type="project" value="UniProtKB-SubCell"/>
</dbReference>
<reference evidence="7" key="1">
    <citation type="journal article" date="2015" name="Proc. Natl. Acad. Sci. U.S.A.">
        <title>Networks of energetic and metabolic interactions define dynamics in microbial communities.</title>
        <authorList>
            <person name="Embree M."/>
            <person name="Liu J.K."/>
            <person name="Al-Bassam M.M."/>
            <person name="Zengler K."/>
        </authorList>
    </citation>
    <scope>NUCLEOTIDE SEQUENCE</scope>
</reference>
<comment type="caution">
    <text evidence="7">The sequence shown here is derived from an EMBL/GenBank/DDBJ whole genome shotgun (WGS) entry which is preliminary data.</text>
</comment>
<dbReference type="AlphaFoldDB" id="A0A0W8F474"/>
<accession>A0A0W8F474</accession>
<organism evidence="7">
    <name type="scientific">hydrocarbon metagenome</name>
    <dbReference type="NCBI Taxonomy" id="938273"/>
    <lineage>
        <taxon>unclassified sequences</taxon>
        <taxon>metagenomes</taxon>
        <taxon>ecological metagenomes</taxon>
    </lineage>
</organism>
<evidence type="ECO:0000256" key="5">
    <source>
        <dbReference type="SAM" id="Phobius"/>
    </source>
</evidence>
<keyword evidence="2 5" id="KW-0812">Transmembrane</keyword>
<feature type="transmembrane region" description="Helical" evidence="5">
    <location>
        <begin position="28"/>
        <end position="53"/>
    </location>
</feature>
<evidence type="ECO:0000256" key="3">
    <source>
        <dbReference type="ARBA" id="ARBA00022989"/>
    </source>
</evidence>
<feature type="transmembrane region" description="Helical" evidence="5">
    <location>
        <begin position="169"/>
        <end position="188"/>
    </location>
</feature>
<evidence type="ECO:0000256" key="2">
    <source>
        <dbReference type="ARBA" id="ARBA00022692"/>
    </source>
</evidence>
<feature type="domain" description="Yip1" evidence="6">
    <location>
        <begin position="8"/>
        <end position="217"/>
    </location>
</feature>
<dbReference type="Pfam" id="PF04893">
    <property type="entry name" value="Yip1"/>
    <property type="match status" value="1"/>
</dbReference>
<evidence type="ECO:0000256" key="1">
    <source>
        <dbReference type="ARBA" id="ARBA00004141"/>
    </source>
</evidence>
<evidence type="ECO:0000259" key="6">
    <source>
        <dbReference type="Pfam" id="PF04893"/>
    </source>
</evidence>
<evidence type="ECO:0000256" key="4">
    <source>
        <dbReference type="ARBA" id="ARBA00023136"/>
    </source>
</evidence>
<comment type="subcellular location">
    <subcellularLocation>
        <location evidence="1">Membrane</location>
        <topology evidence="1">Multi-pass membrane protein</topology>
    </subcellularLocation>
</comment>
<keyword evidence="3 5" id="KW-1133">Transmembrane helix</keyword>
<sequence length="230" mass="24832">MKRILPDLLISPDSFFSARMKEPQDLKIPGIIVIIGAIIAAVGSYLISGIYAGMFSAAGGEGMATLMGVVGGISAFFGFIIVWWLMFAGIFYLLSMVFAGNGTFRRTLEHVGYGLVPVIIGSCLSLLVSLYYLPMIEIPVITNIQDPAAIQRMMSLILEDPAYLEFTRVTSLISVIFLAWSANLWIFGIRHARALTVKSALVVVLVPVALYSIAVLALAFGVITFPGGFT</sequence>
<evidence type="ECO:0000313" key="7">
    <source>
        <dbReference type="EMBL" id="KUG15676.1"/>
    </source>
</evidence>
<keyword evidence="4 5" id="KW-0472">Membrane</keyword>
<feature type="transmembrane region" description="Helical" evidence="5">
    <location>
        <begin position="111"/>
        <end position="133"/>
    </location>
</feature>
<proteinExistence type="predicted"/>
<dbReference type="InterPro" id="IPR006977">
    <property type="entry name" value="Yip1_dom"/>
</dbReference>
<gene>
    <name evidence="7" type="ORF">ASZ90_014670</name>
</gene>
<protein>
    <recommendedName>
        <fullName evidence="6">Yip1 domain-containing protein</fullName>
    </recommendedName>
</protein>